<organism evidence="1 2">
    <name type="scientific">Gossypium trilobum</name>
    <dbReference type="NCBI Taxonomy" id="34281"/>
    <lineage>
        <taxon>Eukaryota</taxon>
        <taxon>Viridiplantae</taxon>
        <taxon>Streptophyta</taxon>
        <taxon>Embryophyta</taxon>
        <taxon>Tracheophyta</taxon>
        <taxon>Spermatophyta</taxon>
        <taxon>Magnoliopsida</taxon>
        <taxon>eudicotyledons</taxon>
        <taxon>Gunneridae</taxon>
        <taxon>Pentapetalae</taxon>
        <taxon>rosids</taxon>
        <taxon>malvids</taxon>
        <taxon>Malvales</taxon>
        <taxon>Malvaceae</taxon>
        <taxon>Malvoideae</taxon>
        <taxon>Gossypium</taxon>
    </lineage>
</organism>
<comment type="caution">
    <text evidence="1">The sequence shown here is derived from an EMBL/GenBank/DDBJ whole genome shotgun (WGS) entry which is preliminary data.</text>
</comment>
<feature type="non-terminal residue" evidence="1">
    <location>
        <position position="44"/>
    </location>
</feature>
<protein>
    <submittedName>
        <fullName evidence="1">Uncharacterized protein</fullName>
    </submittedName>
</protein>
<gene>
    <name evidence="1" type="ORF">Gotri_012640</name>
</gene>
<sequence>MTYDTENNQEKINEESIQLPKKIAKIEIDDFLSHIIEDIKNTWE</sequence>
<dbReference type="EMBL" id="JABEZW010000004">
    <property type="protein sequence ID" value="MBA0763131.1"/>
    <property type="molecule type" value="Genomic_DNA"/>
</dbReference>
<evidence type="ECO:0000313" key="1">
    <source>
        <dbReference type="EMBL" id="MBA0763131.1"/>
    </source>
</evidence>
<reference evidence="1 2" key="1">
    <citation type="journal article" date="2019" name="Genome Biol. Evol.">
        <title>Insights into the evolution of the New World diploid cottons (Gossypium, subgenus Houzingenia) based on genome sequencing.</title>
        <authorList>
            <person name="Grover C.E."/>
            <person name="Arick M.A. 2nd"/>
            <person name="Thrash A."/>
            <person name="Conover J.L."/>
            <person name="Sanders W.S."/>
            <person name="Peterson D.G."/>
            <person name="Frelichowski J.E."/>
            <person name="Scheffler J.A."/>
            <person name="Scheffler B.E."/>
            <person name="Wendel J.F."/>
        </authorList>
    </citation>
    <scope>NUCLEOTIDE SEQUENCE [LARGE SCALE GENOMIC DNA]</scope>
    <source>
        <strain evidence="1">8</strain>
        <tissue evidence="1">Leaf</tissue>
    </source>
</reference>
<accession>A0A7J9DR13</accession>
<dbReference type="AlphaFoldDB" id="A0A7J9DR13"/>
<proteinExistence type="predicted"/>
<dbReference type="Proteomes" id="UP000593568">
    <property type="component" value="Unassembled WGS sequence"/>
</dbReference>
<name>A0A7J9DR13_9ROSI</name>
<keyword evidence="2" id="KW-1185">Reference proteome</keyword>
<evidence type="ECO:0000313" key="2">
    <source>
        <dbReference type="Proteomes" id="UP000593568"/>
    </source>
</evidence>